<dbReference type="CDD" id="cd00761">
    <property type="entry name" value="Glyco_tranf_GTA_type"/>
    <property type="match status" value="1"/>
</dbReference>
<reference evidence="4" key="1">
    <citation type="journal article" date="2014" name="Front. Microbiol.">
        <title>High frequency of phylogenetically diverse reductive dehalogenase-homologous genes in deep subseafloor sedimentary metagenomes.</title>
        <authorList>
            <person name="Kawai M."/>
            <person name="Futagami T."/>
            <person name="Toyoda A."/>
            <person name="Takaki Y."/>
            <person name="Nishi S."/>
            <person name="Hori S."/>
            <person name="Arai W."/>
            <person name="Tsubouchi T."/>
            <person name="Morono Y."/>
            <person name="Uchiyama I."/>
            <person name="Ito T."/>
            <person name="Fujiyama A."/>
            <person name="Inagaki F."/>
            <person name="Takami H."/>
        </authorList>
    </citation>
    <scope>NUCLEOTIDE SEQUENCE</scope>
    <source>
        <strain evidence="4">Expedition CK06-06</strain>
    </source>
</reference>
<keyword evidence="2" id="KW-0808">Transferase</keyword>
<sequence length="157" mass="17667">MVSEREVSIIIPAYNAEKTIKECLSSFTNQSMSRNKYEIIVVDDGSTDRTCEIAKKYKVNIISQKNSGPAVARNRGAQEARGNILIFTDSDCIADKFFIENMVSPFSDSEVVGVQGCYKSKQRKIIARFIQIEIEKRHGSKGLPLQHFFEIQSIALV</sequence>
<dbReference type="AlphaFoldDB" id="X1IFD5"/>
<dbReference type="SUPFAM" id="SSF53448">
    <property type="entry name" value="Nucleotide-diphospho-sugar transferases"/>
    <property type="match status" value="1"/>
</dbReference>
<dbReference type="PANTHER" id="PTHR43630:SF1">
    <property type="entry name" value="POLY-BETA-1,6-N-ACETYL-D-GLUCOSAMINE SYNTHASE"/>
    <property type="match status" value="1"/>
</dbReference>
<feature type="domain" description="Glycosyltransferase 2-like" evidence="3">
    <location>
        <begin position="8"/>
        <end position="129"/>
    </location>
</feature>
<keyword evidence="1" id="KW-0328">Glycosyltransferase</keyword>
<dbReference type="InterPro" id="IPR001173">
    <property type="entry name" value="Glyco_trans_2-like"/>
</dbReference>
<dbReference type="InterPro" id="IPR029044">
    <property type="entry name" value="Nucleotide-diphossugar_trans"/>
</dbReference>
<protein>
    <recommendedName>
        <fullName evidence="3">Glycosyltransferase 2-like domain-containing protein</fullName>
    </recommendedName>
</protein>
<evidence type="ECO:0000256" key="2">
    <source>
        <dbReference type="ARBA" id="ARBA00022679"/>
    </source>
</evidence>
<evidence type="ECO:0000259" key="3">
    <source>
        <dbReference type="Pfam" id="PF00535"/>
    </source>
</evidence>
<name>X1IFD5_9ZZZZ</name>
<evidence type="ECO:0000256" key="1">
    <source>
        <dbReference type="ARBA" id="ARBA00022676"/>
    </source>
</evidence>
<dbReference type="EMBL" id="BARU01022393">
    <property type="protein sequence ID" value="GAH56283.1"/>
    <property type="molecule type" value="Genomic_DNA"/>
</dbReference>
<comment type="caution">
    <text evidence="4">The sequence shown here is derived from an EMBL/GenBank/DDBJ whole genome shotgun (WGS) entry which is preliminary data.</text>
</comment>
<proteinExistence type="predicted"/>
<dbReference type="GO" id="GO:0016757">
    <property type="term" value="F:glycosyltransferase activity"/>
    <property type="evidence" value="ECO:0007669"/>
    <property type="project" value="UniProtKB-KW"/>
</dbReference>
<gene>
    <name evidence="4" type="ORF">S03H2_36482</name>
</gene>
<dbReference type="Pfam" id="PF00535">
    <property type="entry name" value="Glycos_transf_2"/>
    <property type="match status" value="1"/>
</dbReference>
<dbReference type="Gene3D" id="3.90.550.10">
    <property type="entry name" value="Spore Coat Polysaccharide Biosynthesis Protein SpsA, Chain A"/>
    <property type="match status" value="1"/>
</dbReference>
<organism evidence="4">
    <name type="scientific">marine sediment metagenome</name>
    <dbReference type="NCBI Taxonomy" id="412755"/>
    <lineage>
        <taxon>unclassified sequences</taxon>
        <taxon>metagenomes</taxon>
        <taxon>ecological metagenomes</taxon>
    </lineage>
</organism>
<evidence type="ECO:0000313" key="4">
    <source>
        <dbReference type="EMBL" id="GAH56283.1"/>
    </source>
</evidence>
<dbReference type="PANTHER" id="PTHR43630">
    <property type="entry name" value="POLY-BETA-1,6-N-ACETYL-D-GLUCOSAMINE SYNTHASE"/>
    <property type="match status" value="1"/>
</dbReference>
<accession>X1IFD5</accession>